<keyword evidence="2" id="KW-1185">Reference proteome</keyword>
<organism evidence="1 2">
    <name type="scientific">Gordonia defluvii</name>
    <dbReference type="NCBI Taxonomy" id="283718"/>
    <lineage>
        <taxon>Bacteria</taxon>
        <taxon>Bacillati</taxon>
        <taxon>Actinomycetota</taxon>
        <taxon>Actinomycetes</taxon>
        <taxon>Mycobacteriales</taxon>
        <taxon>Gordoniaceae</taxon>
        <taxon>Gordonia</taxon>
    </lineage>
</organism>
<dbReference type="RefSeq" id="WP_344716503.1">
    <property type="nucleotide sequence ID" value="NZ_BAAAVS010000019.1"/>
</dbReference>
<dbReference type="EMBL" id="BAAAVS010000019">
    <property type="protein sequence ID" value="GAA3032815.1"/>
    <property type="molecule type" value="Genomic_DNA"/>
</dbReference>
<sequence length="81" mass="8604">MAAVDIRSVSEPVWVDGTRLAPRVDITWPTQPVEYDGTLDVNKIADDVVARIHGDPVFAARVAASLGASDASGEEAPPRHP</sequence>
<protein>
    <submittedName>
        <fullName evidence="1">Uncharacterized protein</fullName>
    </submittedName>
</protein>
<evidence type="ECO:0000313" key="2">
    <source>
        <dbReference type="Proteomes" id="UP001501035"/>
    </source>
</evidence>
<dbReference type="Proteomes" id="UP001501035">
    <property type="component" value="Unassembled WGS sequence"/>
</dbReference>
<proteinExistence type="predicted"/>
<name>A0ABP6L7N9_9ACTN</name>
<accession>A0ABP6L7N9</accession>
<evidence type="ECO:0000313" key="1">
    <source>
        <dbReference type="EMBL" id="GAA3032815.1"/>
    </source>
</evidence>
<comment type="caution">
    <text evidence="1">The sequence shown here is derived from an EMBL/GenBank/DDBJ whole genome shotgun (WGS) entry which is preliminary data.</text>
</comment>
<reference evidence="2" key="1">
    <citation type="journal article" date="2019" name="Int. J. Syst. Evol. Microbiol.">
        <title>The Global Catalogue of Microorganisms (GCM) 10K type strain sequencing project: providing services to taxonomists for standard genome sequencing and annotation.</title>
        <authorList>
            <consortium name="The Broad Institute Genomics Platform"/>
            <consortium name="The Broad Institute Genome Sequencing Center for Infectious Disease"/>
            <person name="Wu L."/>
            <person name="Ma J."/>
        </authorList>
    </citation>
    <scope>NUCLEOTIDE SEQUENCE [LARGE SCALE GENOMIC DNA]</scope>
    <source>
        <strain evidence="2">JCM 14234</strain>
    </source>
</reference>
<gene>
    <name evidence="1" type="ORF">GCM10010528_12490</name>
</gene>